<accession>A0A7X0M873</accession>
<dbReference type="AlphaFoldDB" id="A0A7X0M873"/>
<sequence>MTESHENRSAPNGARTGEAPRGKGPARTQAKVVIPDDHSMVSLLGSRDELLRVIEKAFRADVHVRGNEITISGPPEESALVVRLFEEMVELLQSGAQLTADAVERSIAMLRMSTARPADVLSLDILSSRGRTIRPKTVNQKRYVDAIDKHTIVFGIGPAGTGKTYLAMAKAVKALQAKEVNRIILTRPAVEAGERLGFLPGTLYEKIDPYLRPLYDALHDMLDPDSIPRLMAAGTIEVAPLAYMRGRTLNDAFIILDEAQNTSPEQMKMFLTRLGFGSKIVVTGDVTQIDLPGGQQSGLKVVQDILDGISDIYFSRLTSVDVVRHKLVSDIVDAYSRYDLATAEPHAIKGGGKRPRGR</sequence>
<name>A0A7X0M873_9ACTN</name>
<evidence type="ECO:0000259" key="8">
    <source>
        <dbReference type="SMART" id="SM00322"/>
    </source>
</evidence>
<evidence type="ECO:0000256" key="6">
    <source>
        <dbReference type="ARBA" id="ARBA00039970"/>
    </source>
</evidence>
<dbReference type="EMBL" id="JACHIU010000001">
    <property type="protein sequence ID" value="MBB6475067.1"/>
    <property type="molecule type" value="Genomic_DNA"/>
</dbReference>
<evidence type="ECO:0000256" key="1">
    <source>
        <dbReference type="ARBA" id="ARBA00004496"/>
    </source>
</evidence>
<dbReference type="Proteomes" id="UP000555564">
    <property type="component" value="Unassembled WGS sequence"/>
</dbReference>
<evidence type="ECO:0000313" key="9">
    <source>
        <dbReference type="EMBL" id="MBB6475067.1"/>
    </source>
</evidence>
<evidence type="ECO:0000256" key="4">
    <source>
        <dbReference type="ARBA" id="ARBA00022741"/>
    </source>
</evidence>
<dbReference type="InterPro" id="IPR004087">
    <property type="entry name" value="KH_dom"/>
</dbReference>
<dbReference type="InterPro" id="IPR027417">
    <property type="entry name" value="P-loop_NTPase"/>
</dbReference>
<evidence type="ECO:0000256" key="2">
    <source>
        <dbReference type="ARBA" id="ARBA00010393"/>
    </source>
</evidence>
<dbReference type="SMART" id="SM00322">
    <property type="entry name" value="KH"/>
    <property type="match status" value="1"/>
</dbReference>
<dbReference type="GO" id="GO:0005829">
    <property type="term" value="C:cytosol"/>
    <property type="evidence" value="ECO:0007669"/>
    <property type="project" value="TreeGrafter"/>
</dbReference>
<evidence type="ECO:0000313" key="10">
    <source>
        <dbReference type="Proteomes" id="UP000555564"/>
    </source>
</evidence>
<gene>
    <name evidence="9" type="ORF">BJ992_004498</name>
</gene>
<feature type="region of interest" description="Disordered" evidence="7">
    <location>
        <begin position="1"/>
        <end position="29"/>
    </location>
</feature>
<keyword evidence="3" id="KW-0963">Cytoplasm</keyword>
<dbReference type="PANTHER" id="PTHR30473:SF1">
    <property type="entry name" value="PHOH-LIKE PROTEIN"/>
    <property type="match status" value="1"/>
</dbReference>
<organism evidence="9 10">
    <name type="scientific">Sphaerisporangium rubeum</name>
    <dbReference type="NCBI Taxonomy" id="321317"/>
    <lineage>
        <taxon>Bacteria</taxon>
        <taxon>Bacillati</taxon>
        <taxon>Actinomycetota</taxon>
        <taxon>Actinomycetes</taxon>
        <taxon>Streptosporangiales</taxon>
        <taxon>Streptosporangiaceae</taxon>
        <taxon>Sphaerisporangium</taxon>
    </lineage>
</organism>
<dbReference type="PANTHER" id="PTHR30473">
    <property type="entry name" value="PROTEIN PHOH"/>
    <property type="match status" value="1"/>
</dbReference>
<dbReference type="InterPro" id="IPR003714">
    <property type="entry name" value="PhoH"/>
</dbReference>
<keyword evidence="5" id="KW-0067">ATP-binding</keyword>
<comment type="subcellular location">
    <subcellularLocation>
        <location evidence="1">Cytoplasm</location>
    </subcellularLocation>
</comment>
<dbReference type="InterPro" id="IPR051451">
    <property type="entry name" value="PhoH2-like"/>
</dbReference>
<dbReference type="Pfam" id="PF02562">
    <property type="entry name" value="PhoH"/>
    <property type="match status" value="1"/>
</dbReference>
<evidence type="ECO:0000256" key="3">
    <source>
        <dbReference type="ARBA" id="ARBA00022490"/>
    </source>
</evidence>
<dbReference type="FunFam" id="3.40.50.300:FF:000013">
    <property type="entry name" value="PhoH family ATPase"/>
    <property type="match status" value="1"/>
</dbReference>
<dbReference type="Gene3D" id="3.40.50.300">
    <property type="entry name" value="P-loop containing nucleotide triphosphate hydrolases"/>
    <property type="match status" value="1"/>
</dbReference>
<proteinExistence type="inferred from homology"/>
<protein>
    <recommendedName>
        <fullName evidence="6">PhoH-like protein</fullName>
    </recommendedName>
</protein>
<comment type="similarity">
    <text evidence="2">Belongs to the PhoH family.</text>
</comment>
<dbReference type="GO" id="GO:0003676">
    <property type="term" value="F:nucleic acid binding"/>
    <property type="evidence" value="ECO:0007669"/>
    <property type="project" value="InterPro"/>
</dbReference>
<evidence type="ECO:0000256" key="7">
    <source>
        <dbReference type="SAM" id="MobiDB-lite"/>
    </source>
</evidence>
<keyword evidence="4" id="KW-0547">Nucleotide-binding</keyword>
<keyword evidence="10" id="KW-1185">Reference proteome</keyword>
<feature type="domain" description="K Homology" evidence="8">
    <location>
        <begin position="26"/>
        <end position="90"/>
    </location>
</feature>
<dbReference type="SUPFAM" id="SSF52540">
    <property type="entry name" value="P-loop containing nucleoside triphosphate hydrolases"/>
    <property type="match status" value="1"/>
</dbReference>
<evidence type="ECO:0000256" key="5">
    <source>
        <dbReference type="ARBA" id="ARBA00022840"/>
    </source>
</evidence>
<reference evidence="9 10" key="1">
    <citation type="submission" date="2020-08" db="EMBL/GenBank/DDBJ databases">
        <title>Sequencing the genomes of 1000 actinobacteria strains.</title>
        <authorList>
            <person name="Klenk H.-P."/>
        </authorList>
    </citation>
    <scope>NUCLEOTIDE SEQUENCE [LARGE SCALE GENOMIC DNA]</scope>
    <source>
        <strain evidence="9 10">DSM 44936</strain>
    </source>
</reference>
<dbReference type="GO" id="GO:0005524">
    <property type="term" value="F:ATP binding"/>
    <property type="evidence" value="ECO:0007669"/>
    <property type="project" value="UniProtKB-KW"/>
</dbReference>
<comment type="caution">
    <text evidence="9">The sequence shown here is derived from an EMBL/GenBank/DDBJ whole genome shotgun (WGS) entry which is preliminary data.</text>
</comment>